<evidence type="ECO:0000259" key="4">
    <source>
        <dbReference type="PROSITE" id="PS50893"/>
    </source>
</evidence>
<dbReference type="PANTHER" id="PTHR42711:SF4">
    <property type="entry name" value="ABC TRANSPORTER RELATED"/>
    <property type="match status" value="1"/>
</dbReference>
<evidence type="ECO:0000313" key="10">
    <source>
        <dbReference type="Proteomes" id="UP000249163"/>
    </source>
</evidence>
<gene>
    <name evidence="6" type="ORF">BJP51_21520</name>
    <name evidence="7" type="ORF">BSK47_16940</name>
    <name evidence="5" type="ORF">CD191_11455</name>
</gene>
<dbReference type="InterPro" id="IPR027417">
    <property type="entry name" value="P-loop_NTPase"/>
</dbReference>
<feature type="domain" description="ABC transporter" evidence="4">
    <location>
        <begin position="25"/>
        <end position="258"/>
    </location>
</feature>
<evidence type="ECO:0000313" key="7">
    <source>
        <dbReference type="EMBL" id="OME18314.1"/>
    </source>
</evidence>
<evidence type="ECO:0000313" key="6">
    <source>
        <dbReference type="EMBL" id="OMD30129.1"/>
    </source>
</evidence>
<evidence type="ECO:0000313" key="5">
    <source>
        <dbReference type="EMBL" id="AWV33181.1"/>
    </source>
</evidence>
<evidence type="ECO:0000256" key="3">
    <source>
        <dbReference type="ARBA" id="ARBA00022840"/>
    </source>
</evidence>
<dbReference type="GeneID" id="31570846"/>
<reference evidence="5 10" key="2">
    <citation type="submission" date="2017-06" db="EMBL/GenBank/DDBJ databases">
        <title>Complete genome sequence of Paenibacillus odorifer CBA7130.</title>
        <authorList>
            <person name="Nam Y.-D."/>
            <person name="Kang J."/>
            <person name="Chung W.-H."/>
        </authorList>
    </citation>
    <scope>NUCLEOTIDE SEQUENCE [LARGE SCALE GENOMIC DNA]</scope>
    <source>
        <strain evidence="5 10">CBA7130</strain>
    </source>
</reference>
<evidence type="ECO:0000313" key="8">
    <source>
        <dbReference type="Proteomes" id="UP000187323"/>
    </source>
</evidence>
<keyword evidence="1" id="KW-0813">Transport</keyword>
<dbReference type="GO" id="GO:0005524">
    <property type="term" value="F:ATP binding"/>
    <property type="evidence" value="ECO:0007669"/>
    <property type="project" value="UniProtKB-KW"/>
</dbReference>
<evidence type="ECO:0000313" key="9">
    <source>
        <dbReference type="Proteomes" id="UP000187465"/>
    </source>
</evidence>
<dbReference type="SMART" id="SM00382">
    <property type="entry name" value="AAA"/>
    <property type="match status" value="1"/>
</dbReference>
<dbReference type="Pfam" id="PF00005">
    <property type="entry name" value="ABC_tran"/>
    <property type="match status" value="1"/>
</dbReference>
<dbReference type="InterPro" id="IPR003439">
    <property type="entry name" value="ABC_transporter-like_ATP-bd"/>
</dbReference>
<name>A0A1R0Z2W7_9BACL</name>
<dbReference type="OrthoDB" id="9804819at2"/>
<dbReference type="GO" id="GO:0016887">
    <property type="term" value="F:ATP hydrolysis activity"/>
    <property type="evidence" value="ECO:0007669"/>
    <property type="project" value="InterPro"/>
</dbReference>
<dbReference type="KEGG" id="pod:PODO_11570"/>
<dbReference type="SUPFAM" id="SSF52540">
    <property type="entry name" value="P-loop containing nucleoside triphosphate hydrolases"/>
    <property type="match status" value="1"/>
</dbReference>
<dbReference type="RefSeq" id="WP_036685909.1">
    <property type="nucleotide sequence ID" value="NZ_CP009428.1"/>
</dbReference>
<reference evidence="8 9" key="1">
    <citation type="submission" date="2016-10" db="EMBL/GenBank/DDBJ databases">
        <title>Paenibacillus species isolates.</title>
        <authorList>
            <person name="Beno S.M."/>
        </authorList>
    </citation>
    <scope>NUCLEOTIDE SEQUENCE [LARGE SCALE GENOMIC DNA]</scope>
    <source>
        <strain evidence="6 9">FSL H7-0604</strain>
        <strain evidence="7 8">FSL H7-0918</strain>
    </source>
</reference>
<dbReference type="PROSITE" id="PS50893">
    <property type="entry name" value="ABC_TRANSPORTER_2"/>
    <property type="match status" value="1"/>
</dbReference>
<accession>A0A1R0Z2W7</accession>
<dbReference type="Proteomes" id="UP000187323">
    <property type="component" value="Unassembled WGS sequence"/>
</dbReference>
<proteinExistence type="predicted"/>
<dbReference type="InterPro" id="IPR003593">
    <property type="entry name" value="AAA+_ATPase"/>
</dbReference>
<sequence length="335" mass="38171">MNEGIIIDNLRKVYRVPVREHGLKHAFKSLIKMEYNEVEAVKGIDLRVEPGEIVGFIGPNGAGKTTTLKMLSGILYPTSGNISVYGFKPWERQHKFLRNISMVMGNKSTLTWDITVEDSFFVMKEIYGVSDADFKQRLNELKELLDIGHLLKNQARNLSLGERSKCELTAALLHQPRVLFLDEPTLGLDVSMQLRLRSFIKEYNQKHETTILLTSHYMEDISSLCKRVVLINQGKLLYDGSLEQLSGKIAPYRILKVSFMDEDVTGTIEELKEKFTDSLQVMELAESYVLFKIQKEAVPEIVSEIFNSYCIGNVTINDAPIDSVIDEVYREGRLL</sequence>
<dbReference type="Gene3D" id="3.40.50.300">
    <property type="entry name" value="P-loop containing nucleotide triphosphate hydrolases"/>
    <property type="match status" value="1"/>
</dbReference>
<evidence type="ECO:0000256" key="2">
    <source>
        <dbReference type="ARBA" id="ARBA00022741"/>
    </source>
</evidence>
<dbReference type="Proteomes" id="UP000187465">
    <property type="component" value="Unassembled WGS sequence"/>
</dbReference>
<dbReference type="EMBL" id="CP021965">
    <property type="protein sequence ID" value="AWV33181.1"/>
    <property type="molecule type" value="Genomic_DNA"/>
</dbReference>
<dbReference type="PANTHER" id="PTHR42711">
    <property type="entry name" value="ABC TRANSPORTER ATP-BINDING PROTEIN"/>
    <property type="match status" value="1"/>
</dbReference>
<dbReference type="EMBL" id="MPTO01000015">
    <property type="protein sequence ID" value="OME18314.1"/>
    <property type="molecule type" value="Genomic_DNA"/>
</dbReference>
<evidence type="ECO:0000256" key="1">
    <source>
        <dbReference type="ARBA" id="ARBA00022448"/>
    </source>
</evidence>
<organism evidence="7 8">
    <name type="scientific">Paenibacillus odorifer</name>
    <dbReference type="NCBI Taxonomy" id="189426"/>
    <lineage>
        <taxon>Bacteria</taxon>
        <taxon>Bacillati</taxon>
        <taxon>Bacillota</taxon>
        <taxon>Bacilli</taxon>
        <taxon>Bacillales</taxon>
        <taxon>Paenibacillaceae</taxon>
        <taxon>Paenibacillus</taxon>
    </lineage>
</organism>
<protein>
    <submittedName>
        <fullName evidence="5">ABC transporter</fullName>
    </submittedName>
</protein>
<keyword evidence="3" id="KW-0067">ATP-binding</keyword>
<dbReference type="Proteomes" id="UP000249163">
    <property type="component" value="Chromosome"/>
</dbReference>
<dbReference type="EMBL" id="MKQP01000027">
    <property type="protein sequence ID" value="OMD30129.1"/>
    <property type="molecule type" value="Genomic_DNA"/>
</dbReference>
<dbReference type="InterPro" id="IPR050763">
    <property type="entry name" value="ABC_transporter_ATP-binding"/>
</dbReference>
<keyword evidence="2" id="KW-0547">Nucleotide-binding</keyword>
<dbReference type="AlphaFoldDB" id="A0A1R0Z2W7"/>